<name>A0A1Y5FB79_9BACT</name>
<dbReference type="InterPro" id="IPR036412">
    <property type="entry name" value="HAD-like_sf"/>
</dbReference>
<dbReference type="Pfam" id="PF00702">
    <property type="entry name" value="Hydrolase"/>
    <property type="match status" value="1"/>
</dbReference>
<gene>
    <name evidence="1" type="ORF">A9Q84_05875</name>
</gene>
<evidence type="ECO:0000313" key="1">
    <source>
        <dbReference type="EMBL" id="OUR98939.1"/>
    </source>
</evidence>
<dbReference type="EMBL" id="MAAO01000004">
    <property type="protein sequence ID" value="OUR98939.1"/>
    <property type="molecule type" value="Genomic_DNA"/>
</dbReference>
<comment type="caution">
    <text evidence="1">The sequence shown here is derived from an EMBL/GenBank/DDBJ whole genome shotgun (WGS) entry which is preliminary data.</text>
</comment>
<accession>A0A1Y5FB79</accession>
<dbReference type="PANTHER" id="PTHR43611">
    <property type="entry name" value="ALPHA-D-GLUCOSE 1-PHOSPHATE PHOSPHATASE"/>
    <property type="match status" value="1"/>
</dbReference>
<sequence length="190" mass="22215">MDTVRAFNEISPLDVLQLHELGFKESEYKDIETSAISVNDFRVFLKKSLQIHSSDSELDEIWNKMLHGISKQKVKFIRALGEKYELAVLSNTNKIHKDFFEVECQDAFGPKGLHENFKKVYYSHEIKLRKPSSEIYEYILNDLARKPEECLFIDDSIENINVAKALGIKTLFFERNDLFENYSELLDLLN</sequence>
<dbReference type="InterPro" id="IPR006439">
    <property type="entry name" value="HAD-SF_hydro_IA"/>
</dbReference>
<dbReference type="Proteomes" id="UP000196531">
    <property type="component" value="Unassembled WGS sequence"/>
</dbReference>
<protein>
    <submittedName>
        <fullName evidence="1">Uncharacterized protein</fullName>
    </submittedName>
</protein>
<dbReference type="Gene3D" id="1.10.150.240">
    <property type="entry name" value="Putative phosphatase, domain 2"/>
    <property type="match status" value="1"/>
</dbReference>
<dbReference type="NCBIfam" id="TIGR01509">
    <property type="entry name" value="HAD-SF-IA-v3"/>
    <property type="match status" value="1"/>
</dbReference>
<dbReference type="Gene3D" id="3.40.50.1000">
    <property type="entry name" value="HAD superfamily/HAD-like"/>
    <property type="match status" value="1"/>
</dbReference>
<evidence type="ECO:0000313" key="2">
    <source>
        <dbReference type="Proteomes" id="UP000196531"/>
    </source>
</evidence>
<organism evidence="1 2">
    <name type="scientific">Halobacteriovorax marinus</name>
    <dbReference type="NCBI Taxonomy" id="97084"/>
    <lineage>
        <taxon>Bacteria</taxon>
        <taxon>Pseudomonadati</taxon>
        <taxon>Bdellovibrionota</taxon>
        <taxon>Bacteriovoracia</taxon>
        <taxon>Bacteriovoracales</taxon>
        <taxon>Halobacteriovoraceae</taxon>
        <taxon>Halobacteriovorax</taxon>
    </lineage>
</organism>
<dbReference type="InterPro" id="IPR023198">
    <property type="entry name" value="PGP-like_dom2"/>
</dbReference>
<dbReference type="PANTHER" id="PTHR43611:SF3">
    <property type="entry name" value="FLAVIN MONONUCLEOTIDE HYDROLASE 1, CHLOROPLATIC"/>
    <property type="match status" value="1"/>
</dbReference>
<dbReference type="InterPro" id="IPR023214">
    <property type="entry name" value="HAD_sf"/>
</dbReference>
<dbReference type="SUPFAM" id="SSF56784">
    <property type="entry name" value="HAD-like"/>
    <property type="match status" value="1"/>
</dbReference>
<reference evidence="2" key="1">
    <citation type="journal article" date="2017" name="Proc. Natl. Acad. Sci. U.S.A.">
        <title>Simulation of Deepwater Horizon oil plume reveals substrate specialization within a complex community of hydrocarbon-degraders.</title>
        <authorList>
            <person name="Hu P."/>
            <person name="Dubinsky E.A."/>
            <person name="Probst A.J."/>
            <person name="Wang J."/>
            <person name="Sieber C.M.K."/>
            <person name="Tom L.M."/>
            <person name="Gardinali P."/>
            <person name="Banfield J.F."/>
            <person name="Atlas R.M."/>
            <person name="Andersen G.L."/>
        </authorList>
    </citation>
    <scope>NUCLEOTIDE SEQUENCE [LARGE SCALE GENOMIC DNA]</scope>
</reference>
<dbReference type="AlphaFoldDB" id="A0A1Y5FB79"/>
<proteinExistence type="predicted"/>